<gene>
    <name evidence="2" type="primary">OBP06</name>
</gene>
<organism evidence="2">
    <name type="scientific">Nasonia vitripennis</name>
    <name type="common">Parasitic wasp</name>
    <dbReference type="NCBI Taxonomy" id="7425"/>
    <lineage>
        <taxon>Eukaryota</taxon>
        <taxon>Metazoa</taxon>
        <taxon>Ecdysozoa</taxon>
        <taxon>Arthropoda</taxon>
        <taxon>Hexapoda</taxon>
        <taxon>Insecta</taxon>
        <taxon>Pterygota</taxon>
        <taxon>Neoptera</taxon>
        <taxon>Endopterygota</taxon>
        <taxon>Hymenoptera</taxon>
        <taxon>Apocrita</taxon>
        <taxon>Proctotrupomorpha</taxon>
        <taxon>Chalcidoidea</taxon>
        <taxon>Pteromalidae</taxon>
        <taxon>Pteromalinae</taxon>
        <taxon>Nasonia</taxon>
    </lineage>
</organism>
<sequence length="162" mass="18384">MKFLTSVLSCFVIHAMLVRCAPFHETLDDDPDLNDSIDLCAAEVGLLVEETRKSFNMPIEAPGNCVVACVWKKIGLMELDGKIVKEEMISSLHPTLKQMPNITPIHEDDFYHCVDEANDYEGGCIVVSEYFKCIIRDLFNQLSIFIEPTVYIDNTIQRLDHS</sequence>
<keyword evidence="1" id="KW-0732">Signal</keyword>
<name>G8B1L1_NASVI</name>
<dbReference type="CDD" id="cd23992">
    <property type="entry name" value="PBP_GOBP"/>
    <property type="match status" value="1"/>
</dbReference>
<evidence type="ECO:0000256" key="1">
    <source>
        <dbReference type="SAM" id="SignalP"/>
    </source>
</evidence>
<dbReference type="InterPro" id="IPR036728">
    <property type="entry name" value="PBP_GOBP_sf"/>
</dbReference>
<protein>
    <submittedName>
        <fullName evidence="2">Putative odorant binding protein 6</fullName>
    </submittedName>
</protein>
<dbReference type="Gene3D" id="1.10.238.20">
    <property type="entry name" value="Pheromone/general odorant binding protein domain"/>
    <property type="match status" value="1"/>
</dbReference>
<evidence type="ECO:0000313" key="2">
    <source>
        <dbReference type="EMBL" id="CCD17775.1"/>
    </source>
</evidence>
<feature type="signal peptide" evidence="1">
    <location>
        <begin position="1"/>
        <end position="20"/>
    </location>
</feature>
<dbReference type="SUPFAM" id="SSF47565">
    <property type="entry name" value="Insect pheromone/odorant-binding proteins"/>
    <property type="match status" value="1"/>
</dbReference>
<proteinExistence type="predicted"/>
<dbReference type="EMBL" id="HE578191">
    <property type="protein sequence ID" value="CCD17775.1"/>
    <property type="molecule type" value="Genomic_DNA"/>
</dbReference>
<dbReference type="AlphaFoldDB" id="G8B1L1"/>
<dbReference type="InterPro" id="IPR006170">
    <property type="entry name" value="PBP/GOBP"/>
</dbReference>
<dbReference type="SMART" id="SM00708">
    <property type="entry name" value="PhBP"/>
    <property type="match status" value="1"/>
</dbReference>
<dbReference type="Pfam" id="PF01395">
    <property type="entry name" value="PBP_GOBP"/>
    <property type="match status" value="1"/>
</dbReference>
<feature type="chain" id="PRO_5003508237" evidence="1">
    <location>
        <begin position="21"/>
        <end position="162"/>
    </location>
</feature>
<accession>G8B1L1</accession>
<dbReference type="GO" id="GO:0005549">
    <property type="term" value="F:odorant binding"/>
    <property type="evidence" value="ECO:0007669"/>
    <property type="project" value="InterPro"/>
</dbReference>
<reference evidence="2" key="2">
    <citation type="submission" date="2011-11" db="EMBL/GenBank/DDBJ databases">
        <title>Unique features of odorant binding proteins revealed by genome annotation and comparative analyses of the parasitoid wasp Nasonia vitripennis.</title>
        <authorList>
            <person name="Zhou J.J."/>
            <person name="Vieira F.G."/>
            <person name="Foret S."/>
            <person name="He X.L."/>
            <person name="Rozas J."/>
            <person name="Field L.M."/>
        </authorList>
    </citation>
    <scope>NUCLEOTIDE SEQUENCE</scope>
    <source>
        <strain evidence="2">AsmCX</strain>
    </source>
</reference>
<reference evidence="2" key="1">
    <citation type="submission" date="2011-08" db="EMBL/GenBank/DDBJ databases">
        <authorList>
            <person name="Zhou J."/>
        </authorList>
    </citation>
    <scope>NUCLEOTIDE SEQUENCE</scope>
    <source>
        <strain evidence="2">AsmCX</strain>
    </source>
</reference>